<protein>
    <recommendedName>
        <fullName evidence="4">YbbR-like protein</fullName>
    </recommendedName>
</protein>
<feature type="compositionally biased region" description="Low complexity" evidence="1">
    <location>
        <begin position="317"/>
        <end position="362"/>
    </location>
</feature>
<gene>
    <name evidence="2" type="ORF">JZO67_002840</name>
</gene>
<evidence type="ECO:0000256" key="1">
    <source>
        <dbReference type="SAM" id="MobiDB-lite"/>
    </source>
</evidence>
<dbReference type="PANTHER" id="PTHR37804">
    <property type="entry name" value="CDAA REGULATORY PROTEIN CDAR"/>
    <property type="match status" value="1"/>
</dbReference>
<accession>A0ABV0EU87</accession>
<keyword evidence="3" id="KW-1185">Reference proteome</keyword>
<dbReference type="PANTHER" id="PTHR37804:SF1">
    <property type="entry name" value="CDAA REGULATORY PROTEIN CDAR"/>
    <property type="match status" value="1"/>
</dbReference>
<dbReference type="RefSeq" id="WP_207701625.1">
    <property type="nucleotide sequence ID" value="NZ_JAFREL020000002.1"/>
</dbReference>
<organism evidence="2 3">
    <name type="scientific">Candidatus Enterococcus ferrettii</name>
    <dbReference type="NCBI Taxonomy" id="2815324"/>
    <lineage>
        <taxon>Bacteria</taxon>
        <taxon>Bacillati</taxon>
        <taxon>Bacillota</taxon>
        <taxon>Bacilli</taxon>
        <taxon>Lactobacillales</taxon>
        <taxon>Enterococcaceae</taxon>
        <taxon>Enterococcus</taxon>
    </lineage>
</organism>
<feature type="region of interest" description="Disordered" evidence="1">
    <location>
        <begin position="314"/>
        <end position="362"/>
    </location>
</feature>
<evidence type="ECO:0000313" key="2">
    <source>
        <dbReference type="EMBL" id="MEO1770887.1"/>
    </source>
</evidence>
<comment type="caution">
    <text evidence="2">The sequence shown here is derived from an EMBL/GenBank/DDBJ whole genome shotgun (WGS) entry which is preliminary data.</text>
</comment>
<dbReference type="Pfam" id="PF07949">
    <property type="entry name" value="YbbR"/>
    <property type="match status" value="2"/>
</dbReference>
<dbReference type="Proteomes" id="UP000664357">
    <property type="component" value="Unassembled WGS sequence"/>
</dbReference>
<evidence type="ECO:0008006" key="4">
    <source>
        <dbReference type="Google" id="ProtNLM"/>
    </source>
</evidence>
<evidence type="ECO:0000313" key="3">
    <source>
        <dbReference type="Proteomes" id="UP000664357"/>
    </source>
</evidence>
<dbReference type="EMBL" id="JAFREL020000002">
    <property type="protein sequence ID" value="MEO1770887.1"/>
    <property type="molecule type" value="Genomic_DNA"/>
</dbReference>
<dbReference type="InterPro" id="IPR012505">
    <property type="entry name" value="YbbR"/>
</dbReference>
<dbReference type="Gene3D" id="2.170.120.40">
    <property type="entry name" value="YbbR-like domain"/>
    <property type="match status" value="2"/>
</dbReference>
<sequence length="362" mass="39298">MMIKFKKSNLPYLLISLLFSLMLFFNVNSQNVSQFFSSNSTYQEALQNVPVTLEYDSDEYFVHGFDTTVSVRLSSANRIQLDREADEDTRTFSVVADLNGLSTGTHEVKLQTRNLQSSIYASMEPQTISVTIEKKETKSFEVTPVVSNGVEENGIQVDSLATDPSMIEITTGEETMQQISQVIASVDATQLVGEEDTVRTQVQALNANGEALPIQANPQTVTVSFKVERSSKQVALEPKQEGTVPASVQRYTIELDQTLATIRGTSATIDGIDTIEVPVNISNITEPVSRQVDIPIDNGIEINPVATTARITPVFRSSDSSSSKGSSTTTSQTTSSTTKGTTTSITTEETTTNSESTTASTN</sequence>
<proteinExistence type="predicted"/>
<reference evidence="2 3" key="1">
    <citation type="submission" date="2024-02" db="EMBL/GenBank/DDBJ databases">
        <title>The Genome Sequence of Enterococcus sp. DIV0159.</title>
        <authorList>
            <person name="Earl A."/>
            <person name="Manson A."/>
            <person name="Gilmore M."/>
            <person name="Sanders J."/>
            <person name="Shea T."/>
            <person name="Howe W."/>
            <person name="Livny J."/>
            <person name="Cuomo C."/>
            <person name="Neafsey D."/>
            <person name="Birren B."/>
        </authorList>
    </citation>
    <scope>NUCLEOTIDE SEQUENCE [LARGE SCALE GENOMIC DNA]</scope>
    <source>
        <strain evidence="2 3">665A</strain>
    </source>
</reference>
<dbReference type="InterPro" id="IPR053154">
    <property type="entry name" value="c-di-AMP_regulator"/>
</dbReference>
<dbReference type="Gene3D" id="2.170.120.30">
    <property type="match status" value="1"/>
</dbReference>
<name>A0ABV0EU87_9ENTE</name>